<dbReference type="EMBL" id="CP059246">
    <property type="protein sequence ID" value="QLL30294.1"/>
    <property type="molecule type" value="Genomic_DNA"/>
</dbReference>
<feature type="region of interest" description="Disordered" evidence="1">
    <location>
        <begin position="127"/>
        <end position="146"/>
    </location>
</feature>
<evidence type="ECO:0000313" key="3">
    <source>
        <dbReference type="Proteomes" id="UP000515788"/>
    </source>
</evidence>
<evidence type="ECO:0000256" key="1">
    <source>
        <dbReference type="SAM" id="MobiDB-lite"/>
    </source>
</evidence>
<protein>
    <submittedName>
        <fullName evidence="2">Uncharacterized protein</fullName>
    </submittedName>
</protein>
<dbReference type="GeneID" id="59323391"/>
<dbReference type="RefSeq" id="XP_037136969.1">
    <property type="nucleotide sequence ID" value="XM_037281074.1"/>
</dbReference>
<reference evidence="2 3" key="1">
    <citation type="submission" date="2020-06" db="EMBL/GenBank/DDBJ databases">
        <title>The yeast mating-type switching endonuclease HO is a domesticated member of an unorthodox homing genetic element family.</title>
        <authorList>
            <person name="Coughlan A.Y."/>
            <person name="Lombardi L."/>
            <person name="Braun-Galleani S."/>
            <person name="Martos A.R."/>
            <person name="Galeote V."/>
            <person name="Bigey F."/>
            <person name="Dequin S."/>
            <person name="Byrne K.P."/>
            <person name="Wolfe K.H."/>
        </authorList>
    </citation>
    <scope>NUCLEOTIDE SEQUENCE [LARGE SCALE GENOMIC DNA]</scope>
    <source>
        <strain evidence="2 3">CBS764</strain>
    </source>
</reference>
<proteinExistence type="predicted"/>
<name>A0A7G3Z9V8_9SACH</name>
<dbReference type="AlphaFoldDB" id="A0A7G3Z9V8"/>
<dbReference type="Proteomes" id="UP000515788">
    <property type="component" value="Chromosome 1"/>
</dbReference>
<dbReference type="OrthoDB" id="4066493at2759"/>
<accession>A0A7G3Z9V8</accession>
<organism evidence="2 3">
    <name type="scientific">Torulaspora globosa</name>
    <dbReference type="NCBI Taxonomy" id="48254"/>
    <lineage>
        <taxon>Eukaryota</taxon>
        <taxon>Fungi</taxon>
        <taxon>Dikarya</taxon>
        <taxon>Ascomycota</taxon>
        <taxon>Saccharomycotina</taxon>
        <taxon>Saccharomycetes</taxon>
        <taxon>Saccharomycetales</taxon>
        <taxon>Saccharomycetaceae</taxon>
        <taxon>Torulaspora</taxon>
    </lineage>
</organism>
<dbReference type="KEGG" id="tgb:HG536_0A01110"/>
<sequence>MAERKGGNSSGWMDESGEKSNGYAVVPVSLFCEQYAVSKEVRKTFGLYNNGVRAISRTEFEQLKVGLKSCMAKRQREADALWQSKKRYSLAESLEGNTLGSGYSLNGSHTLILSSDMLHSDLEPHYSASRQGGNEMLVSEDNEETGGRRLETQMQMLASSAGSIVSVPEGSACTRIDSKRCFILLSETSYDRNSSPPLHD</sequence>
<gene>
    <name evidence="2" type="ORF">HG536_0A01110</name>
</gene>
<evidence type="ECO:0000313" key="2">
    <source>
        <dbReference type="EMBL" id="QLL30294.1"/>
    </source>
</evidence>
<keyword evidence="3" id="KW-1185">Reference proteome</keyword>